<dbReference type="KEGG" id="rah:Rahaq_0369"/>
<feature type="domain" description="DnaJ homologue subfamily C member 28 conserved" evidence="1">
    <location>
        <begin position="7"/>
        <end position="73"/>
    </location>
</feature>
<dbReference type="RefSeq" id="WP_013573707.1">
    <property type="nucleotide sequence ID" value="NC_015061.1"/>
</dbReference>
<reference evidence="3" key="1">
    <citation type="submission" date="2011-01" db="EMBL/GenBank/DDBJ databases">
        <title>Complete sequence of chromosome of Rahnella sp. Y9602.</title>
        <authorList>
            <consortium name="US DOE Joint Genome Institute"/>
            <person name="Lucas S."/>
            <person name="Copeland A."/>
            <person name="Lapidus A."/>
            <person name="Cheng J.-F."/>
            <person name="Goodwin L."/>
            <person name="Pitluck S."/>
            <person name="Lu M."/>
            <person name="Detter J.C."/>
            <person name="Han C."/>
            <person name="Tapia R."/>
            <person name="Land M."/>
            <person name="Hauser L."/>
            <person name="Kyrpides N."/>
            <person name="Ivanova N."/>
            <person name="Ovchinnikova G."/>
            <person name="Pagani I."/>
            <person name="Sobecky P.A."/>
            <person name="Martinez R.J."/>
            <person name="Woyke T."/>
        </authorList>
    </citation>
    <scope>NUCLEOTIDE SEQUENCE [LARGE SCALE GENOMIC DNA]</scope>
    <source>
        <strain evidence="3">Y9602</strain>
    </source>
</reference>
<accession>A0A0H3F7R1</accession>
<dbReference type="InterPro" id="IPR018961">
    <property type="entry name" value="DnaJ_homolog_subfam-C_membr-28"/>
</dbReference>
<protein>
    <submittedName>
        <fullName evidence="2">DnaJ family protein</fullName>
    </submittedName>
</protein>
<evidence type="ECO:0000313" key="3">
    <source>
        <dbReference type="Proteomes" id="UP000007257"/>
    </source>
</evidence>
<organism evidence="2 3">
    <name type="scientific">Rahnella sp. (strain Y9602)</name>
    <dbReference type="NCBI Taxonomy" id="2703885"/>
    <lineage>
        <taxon>Bacteria</taxon>
        <taxon>Pseudomonadati</taxon>
        <taxon>Pseudomonadota</taxon>
        <taxon>Gammaproteobacteria</taxon>
        <taxon>Enterobacterales</taxon>
        <taxon>Yersiniaceae</taxon>
        <taxon>Rahnella</taxon>
    </lineage>
</organism>
<dbReference type="EMBL" id="CP002505">
    <property type="protein sequence ID" value="ADW71999.1"/>
    <property type="molecule type" value="Genomic_DNA"/>
</dbReference>
<dbReference type="PANTHER" id="PTHR39158:SF1">
    <property type="entry name" value="DNAJ HOMOLOG SUBFAMILY C MEMBER 28"/>
    <property type="match status" value="1"/>
</dbReference>
<dbReference type="Proteomes" id="UP000007257">
    <property type="component" value="Chromosome"/>
</dbReference>
<dbReference type="NCBIfam" id="NF007572">
    <property type="entry name" value="PRK10203.1"/>
    <property type="match status" value="1"/>
</dbReference>
<evidence type="ECO:0000259" key="1">
    <source>
        <dbReference type="Pfam" id="PF09350"/>
    </source>
</evidence>
<dbReference type="HOGENOM" id="CLU_129296_0_0_6"/>
<dbReference type="eggNOG" id="ENOG5032TNY">
    <property type="taxonomic scope" value="Bacteria"/>
</dbReference>
<dbReference type="AlphaFoldDB" id="A0A0H3F7R1"/>
<dbReference type="InterPro" id="IPR052573">
    <property type="entry name" value="DnaJ_C_subfamily_28"/>
</dbReference>
<evidence type="ECO:0000313" key="2">
    <source>
        <dbReference type="EMBL" id="ADW71999.1"/>
    </source>
</evidence>
<gene>
    <name evidence="2" type="ordered locus">Rahaq_0369</name>
</gene>
<dbReference type="Pfam" id="PF09350">
    <property type="entry name" value="DJC28_CD"/>
    <property type="match status" value="1"/>
</dbReference>
<dbReference type="OrthoDB" id="9798476at2"/>
<name>A0A0H3F7R1_RAHSY</name>
<proteinExistence type="predicted"/>
<sequence>MFLIDQWVEKHIKDAQEKGEFDNLPGNGRPVIIDDESAVPEELRTSYRILKNAGYLPPELQDRKEAIDLDHLLNILDSDDPKFLPAEKRLKVLQMRLQQAGMNTDFLRGHYKNALKDKLRGK</sequence>
<dbReference type="PANTHER" id="PTHR39158">
    <property type="entry name" value="OS08G0560600 PROTEIN"/>
    <property type="match status" value="1"/>
</dbReference>
<reference evidence="2 3" key="2">
    <citation type="journal article" date="2012" name="J. Bacteriol.">
        <title>Complete Genome Sequence of Rahnella sp. Strain Y9602, a Gammaproteobacterium Isolate from Metal- and Radionuclide-Contaminated Soil.</title>
        <authorList>
            <person name="Martinez R.J."/>
            <person name="Bruce D."/>
            <person name="Detter C."/>
            <person name="Goodwin L.A."/>
            <person name="Han J."/>
            <person name="Han C.S."/>
            <person name="Held B."/>
            <person name="Land M.L."/>
            <person name="Mikhailova N."/>
            <person name="Nolan M."/>
            <person name="Pennacchio L."/>
            <person name="Pitluck S."/>
            <person name="Tapia R."/>
            <person name="Woyke T."/>
            <person name="Sobecky P.A."/>
        </authorList>
    </citation>
    <scope>NUCLEOTIDE SEQUENCE [LARGE SCALE GENOMIC DNA]</scope>
    <source>
        <strain evidence="2 3">Y9602</strain>
    </source>
</reference>